<keyword evidence="3" id="KW-1185">Reference proteome</keyword>
<reference evidence="2 3" key="1">
    <citation type="submission" date="2018-11" db="EMBL/GenBank/DDBJ databases">
        <title>Novel bacteria species description.</title>
        <authorList>
            <person name="Han J.-H."/>
        </authorList>
    </citation>
    <scope>NUCLEOTIDE SEQUENCE [LARGE SCALE GENOMIC DNA]</scope>
    <source>
        <strain evidence="2 3">KCTC23259</strain>
    </source>
</reference>
<accession>A0AAE3H5V7</accession>
<evidence type="ECO:0000313" key="3">
    <source>
        <dbReference type="Proteomes" id="UP001204144"/>
    </source>
</evidence>
<feature type="signal peptide" evidence="1">
    <location>
        <begin position="1"/>
        <end position="20"/>
    </location>
</feature>
<protein>
    <submittedName>
        <fullName evidence="2">DUF2490 domain-containing protein</fullName>
    </submittedName>
</protein>
<organism evidence="2 3">
    <name type="scientific">Lacihabitans soyangensis</name>
    <dbReference type="NCBI Taxonomy" id="869394"/>
    <lineage>
        <taxon>Bacteria</taxon>
        <taxon>Pseudomonadati</taxon>
        <taxon>Bacteroidota</taxon>
        <taxon>Cytophagia</taxon>
        <taxon>Cytophagales</taxon>
        <taxon>Leadbetterellaceae</taxon>
        <taxon>Lacihabitans</taxon>
    </lineage>
</organism>
<keyword evidence="1" id="KW-0732">Signal</keyword>
<dbReference type="EMBL" id="RJUF01000183">
    <property type="protein sequence ID" value="MCP9765463.1"/>
    <property type="molecule type" value="Genomic_DNA"/>
</dbReference>
<dbReference type="Pfam" id="PF10677">
    <property type="entry name" value="DUF2490"/>
    <property type="match status" value="1"/>
</dbReference>
<gene>
    <name evidence="2" type="ORF">EGI31_21215</name>
</gene>
<proteinExistence type="predicted"/>
<dbReference type="AlphaFoldDB" id="A0AAE3H5V7"/>
<feature type="chain" id="PRO_5042202041" evidence="1">
    <location>
        <begin position="21"/>
        <end position="221"/>
    </location>
</feature>
<comment type="caution">
    <text evidence="2">The sequence shown here is derived from an EMBL/GenBank/DDBJ whole genome shotgun (WGS) entry which is preliminary data.</text>
</comment>
<evidence type="ECO:0000256" key="1">
    <source>
        <dbReference type="SAM" id="SignalP"/>
    </source>
</evidence>
<dbReference type="Proteomes" id="UP001204144">
    <property type="component" value="Unassembled WGS sequence"/>
</dbReference>
<name>A0AAE3H5V7_9BACT</name>
<sequence length="221" mass="25895">MFMRIAIIGLAFFVSLKSSAQSTGSWNIINLKADLRKGFSVFGEAQLRSLKYYDDFHYHEFKAGLNYKAHKNVVLTMAAGKYDTYGEGGNFELPKNNAEIRLWPQVLIAQEVNKLKIENRFRTEMRFTSNGYRNRFRNRFGVVYPVFPKKNIELGVYNELFFTNNEPYFERNRVSVNVTYKLNPSSSFMIGFLNQFDYKINDETGKNFIQVGYYHSIVRKK</sequence>
<evidence type="ECO:0000313" key="2">
    <source>
        <dbReference type="EMBL" id="MCP9765463.1"/>
    </source>
</evidence>
<dbReference type="InterPro" id="IPR019619">
    <property type="entry name" value="DUF2490"/>
</dbReference>